<feature type="signal peptide" evidence="2">
    <location>
        <begin position="1"/>
        <end position="21"/>
    </location>
</feature>
<dbReference type="RefSeq" id="WP_038084881.1">
    <property type="nucleotide sequence ID" value="NZ_JHEG04000001.1"/>
</dbReference>
<keyword evidence="2" id="KW-0732">Signal</keyword>
<evidence type="ECO:0000256" key="2">
    <source>
        <dbReference type="SAM" id="SignalP"/>
    </source>
</evidence>
<dbReference type="AlphaFoldDB" id="A0A0C1RA63"/>
<keyword evidence="5" id="KW-1185">Reference proteome</keyword>
<accession>A0A0C1RA63</accession>
<protein>
    <submittedName>
        <fullName evidence="4">Uncharacterized protein</fullName>
    </submittedName>
</protein>
<evidence type="ECO:0000256" key="1">
    <source>
        <dbReference type="SAM" id="Coils"/>
    </source>
</evidence>
<feature type="coiled-coil region" evidence="1">
    <location>
        <begin position="142"/>
        <end position="169"/>
    </location>
</feature>
<name>A0A0C1RA63_9CYAN</name>
<dbReference type="Proteomes" id="UP000029738">
    <property type="component" value="Unassembled WGS sequence"/>
</dbReference>
<proteinExistence type="predicted"/>
<evidence type="ECO:0000313" key="3">
    <source>
        <dbReference type="EMBL" id="KAF3885061.1"/>
    </source>
</evidence>
<keyword evidence="1" id="KW-0175">Coiled coil</keyword>
<comment type="caution">
    <text evidence="4">The sequence shown here is derived from an EMBL/GenBank/DDBJ whole genome shotgun (WGS) entry which is preliminary data.</text>
</comment>
<gene>
    <name evidence="4" type="ORF">DA73_0232920</name>
    <name evidence="3" type="ORF">DA73_0400005995</name>
</gene>
<dbReference type="EMBL" id="JHEG04000001">
    <property type="protein sequence ID" value="KAF3885061.1"/>
    <property type="molecule type" value="Genomic_DNA"/>
</dbReference>
<dbReference type="STRING" id="1479485.DA73_0232920"/>
<sequence>MKKTILFASCLALIGILPAMAQFSQPSLGKVWLDFQEYAKDLQSYLGNETYPGNNYDNIPNPSRVVESEIKAAIDYSASNYIQEGRIPNPIAAGNRFREQIFDNTSGTFENNPGVQATIAANEITRQLTLGVVDSILGERGQERSKAKLESTENSVETIEKAVENAEESKSILDQIVTSACQAVSTATNGATGGAASNATNCANVTQANIQLQNLIIQREQSKILGETLGLTIQGNQFQQYSNLNLANISQQMEEANRARRVDASAEAAQLLRATSQADLLGVRSQVSSTVTDDQ</sequence>
<feature type="chain" id="PRO_5036532898" evidence="2">
    <location>
        <begin position="22"/>
        <end position="295"/>
    </location>
</feature>
<organism evidence="4">
    <name type="scientific">Tolypothrix bouteillei VB521301</name>
    <dbReference type="NCBI Taxonomy" id="1479485"/>
    <lineage>
        <taxon>Bacteria</taxon>
        <taxon>Bacillati</taxon>
        <taxon>Cyanobacteriota</taxon>
        <taxon>Cyanophyceae</taxon>
        <taxon>Nostocales</taxon>
        <taxon>Tolypothrichaceae</taxon>
        <taxon>Tolypothrix</taxon>
    </lineage>
</organism>
<dbReference type="EMBL" id="JHEG02000058">
    <property type="protein sequence ID" value="KIE09205.1"/>
    <property type="molecule type" value="Genomic_DNA"/>
</dbReference>
<evidence type="ECO:0000313" key="4">
    <source>
        <dbReference type="EMBL" id="KIE09205.1"/>
    </source>
</evidence>
<reference evidence="4" key="1">
    <citation type="journal article" date="2015" name="Genome Announc.">
        <title>Draft Genome Sequence of Tolypothrix boutellei Strain VB521301.</title>
        <authorList>
            <person name="Chandrababunaidu M.M."/>
            <person name="Singh D."/>
            <person name="Sen D."/>
            <person name="Bhan S."/>
            <person name="Das S."/>
            <person name="Gupta A."/>
            <person name="Adhikary S.P."/>
            <person name="Tripathy S."/>
        </authorList>
    </citation>
    <scope>NUCLEOTIDE SEQUENCE</scope>
    <source>
        <strain evidence="4">VB521301</strain>
    </source>
</reference>
<reference evidence="3" key="2">
    <citation type="submission" date="2019-11" db="EMBL/GenBank/DDBJ databases">
        <title>Improved Assembly of Tolypothrix boutellei genome.</title>
        <authorList>
            <person name="Sarangi A.N."/>
            <person name="Mukherjee M."/>
            <person name="Ghosh S."/>
            <person name="Singh D."/>
            <person name="Das A."/>
            <person name="Kant S."/>
            <person name="Prusty A."/>
            <person name="Tripathy S."/>
        </authorList>
    </citation>
    <scope>NUCLEOTIDE SEQUENCE</scope>
    <source>
        <strain evidence="3">VB521301</strain>
    </source>
</reference>
<evidence type="ECO:0000313" key="5">
    <source>
        <dbReference type="Proteomes" id="UP000029738"/>
    </source>
</evidence>
<dbReference type="OrthoDB" id="570172at2"/>